<dbReference type="InterPro" id="IPR041412">
    <property type="entry name" value="Xrn1_helical"/>
</dbReference>
<feature type="compositionally biased region" description="Polar residues" evidence="1">
    <location>
        <begin position="601"/>
        <end position="624"/>
    </location>
</feature>
<gene>
    <name evidence="3" type="ORF">RJT34_31035</name>
</gene>
<evidence type="ECO:0000256" key="1">
    <source>
        <dbReference type="SAM" id="MobiDB-lite"/>
    </source>
</evidence>
<accession>A0AAN9EXZ7</accession>
<dbReference type="InterPro" id="IPR027073">
    <property type="entry name" value="5_3_exoribonuclease"/>
</dbReference>
<protein>
    <recommendedName>
        <fullName evidence="2">Xrn1 helical domain-containing protein</fullName>
    </recommendedName>
</protein>
<dbReference type="AlphaFoldDB" id="A0AAN9EXZ7"/>
<proteinExistence type="predicted"/>
<evidence type="ECO:0000313" key="4">
    <source>
        <dbReference type="Proteomes" id="UP001359559"/>
    </source>
</evidence>
<feature type="region of interest" description="Disordered" evidence="1">
    <location>
        <begin position="223"/>
        <end position="272"/>
    </location>
</feature>
<comment type="caution">
    <text evidence="3">The sequence shown here is derived from an EMBL/GenBank/DDBJ whole genome shotgun (WGS) entry which is preliminary data.</text>
</comment>
<dbReference type="GO" id="GO:0000956">
    <property type="term" value="P:nuclear-transcribed mRNA catabolic process"/>
    <property type="evidence" value="ECO:0007669"/>
    <property type="project" value="TreeGrafter"/>
</dbReference>
<evidence type="ECO:0000259" key="2">
    <source>
        <dbReference type="Pfam" id="PF17846"/>
    </source>
</evidence>
<dbReference type="GO" id="GO:0004534">
    <property type="term" value="F:5'-3' RNA exonuclease activity"/>
    <property type="evidence" value="ECO:0007669"/>
    <property type="project" value="TreeGrafter"/>
</dbReference>
<evidence type="ECO:0000313" key="3">
    <source>
        <dbReference type="EMBL" id="KAK7263445.1"/>
    </source>
</evidence>
<dbReference type="EMBL" id="JAYKXN010000008">
    <property type="protein sequence ID" value="KAK7263445.1"/>
    <property type="molecule type" value="Genomic_DNA"/>
</dbReference>
<name>A0AAN9EXZ7_CLITE</name>
<feature type="compositionally biased region" description="Basic and acidic residues" evidence="1">
    <location>
        <begin position="584"/>
        <end position="600"/>
    </location>
</feature>
<dbReference type="PANTHER" id="PTHR12341:SF62">
    <property type="entry name" value="5'-3' EXORIBONUCLEASE 3-LIKE"/>
    <property type="match status" value="1"/>
</dbReference>
<keyword evidence="4" id="KW-1185">Reference proteome</keyword>
<feature type="region of interest" description="Disordered" evidence="1">
    <location>
        <begin position="584"/>
        <end position="628"/>
    </location>
</feature>
<organism evidence="3 4">
    <name type="scientific">Clitoria ternatea</name>
    <name type="common">Butterfly pea</name>
    <dbReference type="NCBI Taxonomy" id="43366"/>
    <lineage>
        <taxon>Eukaryota</taxon>
        <taxon>Viridiplantae</taxon>
        <taxon>Streptophyta</taxon>
        <taxon>Embryophyta</taxon>
        <taxon>Tracheophyta</taxon>
        <taxon>Spermatophyta</taxon>
        <taxon>Magnoliopsida</taxon>
        <taxon>eudicotyledons</taxon>
        <taxon>Gunneridae</taxon>
        <taxon>Pentapetalae</taxon>
        <taxon>rosids</taxon>
        <taxon>fabids</taxon>
        <taxon>Fabales</taxon>
        <taxon>Fabaceae</taxon>
        <taxon>Papilionoideae</taxon>
        <taxon>50 kb inversion clade</taxon>
        <taxon>NPAAA clade</taxon>
        <taxon>indigoferoid/millettioid clade</taxon>
        <taxon>Phaseoleae</taxon>
        <taxon>Clitoria</taxon>
    </lineage>
</organism>
<dbReference type="Proteomes" id="UP001359559">
    <property type="component" value="Unassembled WGS sequence"/>
</dbReference>
<dbReference type="GO" id="GO:0003723">
    <property type="term" value="F:RNA binding"/>
    <property type="evidence" value="ECO:0007669"/>
    <property type="project" value="TreeGrafter"/>
</dbReference>
<dbReference type="Gene3D" id="1.25.40.1050">
    <property type="match status" value="1"/>
</dbReference>
<dbReference type="PANTHER" id="PTHR12341">
    <property type="entry name" value="5'-&gt;3' EXORIBONUCLEASE"/>
    <property type="match status" value="1"/>
</dbReference>
<dbReference type="Pfam" id="PF17846">
    <property type="entry name" value="XRN_M"/>
    <property type="match status" value="1"/>
</dbReference>
<feature type="domain" description="Xrn1 helical" evidence="2">
    <location>
        <begin position="268"/>
        <end position="570"/>
    </location>
</feature>
<sequence length="783" mass="89244">MRWYNLNTRRWITRKHVSERSVDVVENIHYMASEDVGMATQGPNAMLDQIRQQSLNAMQMMGQEYRVLEARQVAPVPLQEAPVVEFDINIPGTRNERQGITRGRTQEERIAYTLTEIPPRQHGTYFVPSQSVPNDPWSTYQFPSRAEYGGDEQFYYTPPTDNMYAGGSGYVPSPTQSPTTFLRDLITPETPLVTHRGEGSSRQFDQGVDLTLHLSAAADETHLSYDEGGQELSPKRNPVREGRGRRRPCILSPEGEPPHHRHSETSLPELLRNTKDLEDELKRSIREKGDLFKSGDFLIDKVKWGTLGYKERYYNVKFSVEGPTDIESKRKEIVLKYTEGLLWVLQYYFSGVASWTWFYPFHYGPFASDLRGMSQVKVKFEKGVPFLPLDQLLSVLPPGSASALPKAYAQLMLDENSRLIDLYPQDFEVDTEGKRFMWQAICKIPWIDERRLVAETRELKNELSENEAIRNSVKFDSLFIKSANKLADKICFLSQEPKSCKLDTRVSDGVGGIISVCHEEGIKKPCLGMEICDNKELHVLCVNYELPAGSNHIPRLLAGVELPQKTIFEDEIMETELWHEQQKHSRFESVHGQDKWRSENNKSITSKFSPNATTPNTKNFSPSVPHSHKGIGWGSGRGKPHLPPFHMDASGSCHVTNIRDTRSQHFVDNFRQLRVSETNHLARPTGRSQFRPHNNNYRYQSKNVGRFSSSVPHIEVIHKGAGVRWGSGRGRPSNSSNMDRVDTMATQKMPYLPPFHKDAVGSCDVTNIGDTRPQHFVDNVRQL</sequence>
<reference evidence="3 4" key="1">
    <citation type="submission" date="2024-01" db="EMBL/GenBank/DDBJ databases">
        <title>The genomes of 5 underutilized Papilionoideae crops provide insights into root nodulation and disease resistance.</title>
        <authorList>
            <person name="Yuan L."/>
        </authorList>
    </citation>
    <scope>NUCLEOTIDE SEQUENCE [LARGE SCALE GENOMIC DNA]</scope>
    <source>
        <strain evidence="3">LY-2023</strain>
        <tissue evidence="3">Leaf</tissue>
    </source>
</reference>
<dbReference type="GO" id="GO:0005634">
    <property type="term" value="C:nucleus"/>
    <property type="evidence" value="ECO:0007669"/>
    <property type="project" value="TreeGrafter"/>
</dbReference>